<name>A0A077ATG9_9PROT</name>
<dbReference type="STRING" id="91604.ID47_06485"/>
<dbReference type="Proteomes" id="UP000028926">
    <property type="component" value="Chromosome"/>
</dbReference>
<evidence type="ECO:0000256" key="8">
    <source>
        <dbReference type="ARBA" id="ARBA00023136"/>
    </source>
</evidence>
<dbReference type="UniPathway" id="UPA00665"/>
<feature type="transmembrane region" description="Helical" evidence="9">
    <location>
        <begin position="6"/>
        <end position="30"/>
    </location>
</feature>
<evidence type="ECO:0000256" key="2">
    <source>
        <dbReference type="ARBA" id="ARBA00022475"/>
    </source>
</evidence>
<keyword evidence="6 9" id="KW-0378">Hydrolase</keyword>
<accession>A0A077ATG9</accession>
<comment type="similarity">
    <text evidence="1 9 11">Belongs to the peptidase A8 family.</text>
</comment>
<dbReference type="eggNOG" id="COG0597">
    <property type="taxonomic scope" value="Bacteria"/>
</dbReference>
<comment type="subcellular location">
    <subcellularLocation>
        <location evidence="9">Cell membrane</location>
        <topology evidence="9">Multi-pass membrane protein</topology>
    </subcellularLocation>
</comment>
<comment type="function">
    <text evidence="9 10">This protein specifically catalyzes the removal of signal peptides from prolipoproteins.</text>
</comment>
<evidence type="ECO:0000256" key="1">
    <source>
        <dbReference type="ARBA" id="ARBA00006139"/>
    </source>
</evidence>
<dbReference type="NCBIfam" id="TIGR00077">
    <property type="entry name" value="lspA"/>
    <property type="match status" value="1"/>
</dbReference>
<dbReference type="EC" id="3.4.23.36" evidence="9"/>
<evidence type="ECO:0000313" key="13">
    <source>
        <dbReference type="Proteomes" id="UP000028926"/>
    </source>
</evidence>
<keyword evidence="4 9" id="KW-0812">Transmembrane</keyword>
<keyword evidence="13" id="KW-1185">Reference proteome</keyword>
<keyword evidence="7 9" id="KW-1133">Transmembrane helix</keyword>
<dbReference type="GO" id="GO:0005886">
    <property type="term" value="C:plasma membrane"/>
    <property type="evidence" value="ECO:0007669"/>
    <property type="project" value="UniProtKB-SubCell"/>
</dbReference>
<dbReference type="GO" id="GO:0004190">
    <property type="term" value="F:aspartic-type endopeptidase activity"/>
    <property type="evidence" value="ECO:0007669"/>
    <property type="project" value="UniProtKB-UniRule"/>
</dbReference>
<dbReference type="HAMAP" id="MF_00161">
    <property type="entry name" value="LspA"/>
    <property type="match status" value="1"/>
</dbReference>
<dbReference type="OrthoDB" id="9810259at2"/>
<dbReference type="Pfam" id="PF01252">
    <property type="entry name" value="Peptidase_A8"/>
    <property type="match status" value="1"/>
</dbReference>
<dbReference type="EMBL" id="CP008941">
    <property type="protein sequence ID" value="AIK96467.1"/>
    <property type="molecule type" value="Genomic_DNA"/>
</dbReference>
<dbReference type="RefSeq" id="WP_051908686.1">
    <property type="nucleotide sequence ID" value="NZ_CP008941.1"/>
</dbReference>
<protein>
    <recommendedName>
        <fullName evidence="9">Lipoprotein signal peptidase</fullName>
        <ecNumber evidence="9">3.4.23.36</ecNumber>
    </recommendedName>
    <alternativeName>
        <fullName evidence="9">Prolipoprotein signal peptidase</fullName>
    </alternativeName>
    <alternativeName>
        <fullName evidence="9">Signal peptidase II</fullName>
        <shortName evidence="9">SPase II</shortName>
    </alternativeName>
</protein>
<dbReference type="KEGG" id="paca:ID47_06485"/>
<feature type="active site" evidence="9">
    <location>
        <position position="136"/>
    </location>
</feature>
<proteinExistence type="inferred from homology"/>
<evidence type="ECO:0000256" key="5">
    <source>
        <dbReference type="ARBA" id="ARBA00022750"/>
    </source>
</evidence>
<evidence type="ECO:0000256" key="11">
    <source>
        <dbReference type="RuleBase" id="RU004181"/>
    </source>
</evidence>
<feature type="active site" evidence="9">
    <location>
        <position position="118"/>
    </location>
</feature>
<feature type="transmembrane region" description="Helical" evidence="9">
    <location>
        <begin position="66"/>
        <end position="84"/>
    </location>
</feature>
<dbReference type="GO" id="GO:0006508">
    <property type="term" value="P:proteolysis"/>
    <property type="evidence" value="ECO:0007669"/>
    <property type="project" value="UniProtKB-KW"/>
</dbReference>
<feature type="transmembrane region" description="Helical" evidence="9">
    <location>
        <begin position="128"/>
        <end position="153"/>
    </location>
</feature>
<dbReference type="AlphaFoldDB" id="A0A077ATG9"/>
<dbReference type="PANTHER" id="PTHR33695">
    <property type="entry name" value="LIPOPROTEIN SIGNAL PEPTIDASE"/>
    <property type="match status" value="1"/>
</dbReference>
<dbReference type="HOGENOM" id="CLU_083252_4_3_5"/>
<evidence type="ECO:0000313" key="12">
    <source>
        <dbReference type="EMBL" id="AIK96467.1"/>
    </source>
</evidence>
<reference evidence="12 13" key="1">
    <citation type="submission" date="2014-07" db="EMBL/GenBank/DDBJ databases">
        <title>Comparative genomic insights into amoeba endosymbionts belonging to the families of Holosporaceae and Candidatus Midichloriaceae within Rickettsiales.</title>
        <authorList>
            <person name="Wang Z."/>
            <person name="Wu M."/>
        </authorList>
    </citation>
    <scope>NUCLEOTIDE SEQUENCE [LARGE SCALE GENOMIC DNA]</scope>
    <source>
        <strain evidence="12">PRA3</strain>
    </source>
</reference>
<feature type="transmembrane region" description="Helical" evidence="9">
    <location>
        <begin position="91"/>
        <end position="108"/>
    </location>
</feature>
<dbReference type="InterPro" id="IPR001872">
    <property type="entry name" value="Peptidase_A8"/>
</dbReference>
<sequence>MKNLRIFGFVWAVLFLIADFASKYIVLSWFDKGGEAITVTPFFNIILAFNRGVSFGMFHADSPHGVYMLLGVAVILSALVGTWLWQAENKCQSICFGMILGGALGNIYDRVIYGAVVDFLDFHAFGYHWYTFNIADCGIVIGAILLLIDLVFLTKKEDFN</sequence>
<evidence type="ECO:0000256" key="3">
    <source>
        <dbReference type="ARBA" id="ARBA00022670"/>
    </source>
</evidence>
<keyword evidence="8 9" id="KW-0472">Membrane</keyword>
<evidence type="ECO:0000256" key="6">
    <source>
        <dbReference type="ARBA" id="ARBA00022801"/>
    </source>
</evidence>
<gene>
    <name evidence="9" type="primary">lspA</name>
    <name evidence="12" type="ORF">ID47_06485</name>
</gene>
<dbReference type="PRINTS" id="PR00781">
    <property type="entry name" value="LIPOSIGPTASE"/>
</dbReference>
<dbReference type="PROSITE" id="PS00855">
    <property type="entry name" value="SPASE_II"/>
    <property type="match status" value="1"/>
</dbReference>
<evidence type="ECO:0000256" key="9">
    <source>
        <dbReference type="HAMAP-Rule" id="MF_00161"/>
    </source>
</evidence>
<organism evidence="12 13">
    <name type="scientific">Candidatus Odyssella acanthamoebae</name>
    <dbReference type="NCBI Taxonomy" id="91604"/>
    <lineage>
        <taxon>Bacteria</taxon>
        <taxon>Pseudomonadati</taxon>
        <taxon>Pseudomonadota</taxon>
        <taxon>Alphaproteobacteria</taxon>
        <taxon>Holosporales</taxon>
        <taxon>Candidatus Paracaedibacteraceae</taxon>
        <taxon>Candidatus Odyssella</taxon>
    </lineage>
</organism>
<keyword evidence="3 9" id="KW-0645">Protease</keyword>
<dbReference type="PANTHER" id="PTHR33695:SF1">
    <property type="entry name" value="LIPOPROTEIN SIGNAL PEPTIDASE"/>
    <property type="match status" value="1"/>
</dbReference>
<evidence type="ECO:0000256" key="10">
    <source>
        <dbReference type="RuleBase" id="RU000594"/>
    </source>
</evidence>
<evidence type="ECO:0000256" key="4">
    <source>
        <dbReference type="ARBA" id="ARBA00022692"/>
    </source>
</evidence>
<keyword evidence="2 9" id="KW-1003">Cell membrane</keyword>
<evidence type="ECO:0000256" key="7">
    <source>
        <dbReference type="ARBA" id="ARBA00022989"/>
    </source>
</evidence>
<comment type="pathway">
    <text evidence="9">Protein modification; lipoprotein biosynthesis (signal peptide cleavage).</text>
</comment>
<comment type="catalytic activity">
    <reaction evidence="9 10">
        <text>Release of signal peptides from bacterial membrane prolipoproteins. Hydrolyzes -Xaa-Yaa-Zaa-|-(S,diacylglyceryl)Cys-, in which Xaa is hydrophobic (preferably Leu), and Yaa (Ala or Ser) and Zaa (Gly or Ala) have small, neutral side chains.</text>
        <dbReference type="EC" id="3.4.23.36"/>
    </reaction>
</comment>
<keyword evidence="5 9" id="KW-0064">Aspartyl protease</keyword>